<sequence length="518" mass="58417">MENDQKTLSVMAKLMGLDETPCRHQSVSGNYKVLSDNYLQKSSSIGKRARKDSLNNHLGSKRRVNRCTNDLSKETLAKDFEQKSLRFDGKTATKIVVLRPNLVNVRHASGPYFLNDSRAVYAWEVKKQLLEKLKMTKVSQELRLDFGCSNGIRSKEGLKYESVTKLPTFKPLNLVSSSKTKSVKTTRSVVKPNLGISVNDITVKTKTNHSVPNSSSSLSMSTNAEPETEYIGNQLAKEECSSHLSDISSEQDSPIRSLEDGSVSSNCVQVDEGHSDSKVRAYQRSPSSVLETPFREDNSSSPEYCETAKTDLHGLWMQLQLLKSESEENDFDPEMVTSSDDEMSYTSQTIQSTTAFGGKESRDFSYLVDVLDESGFQDGDVEIRFDSWHSSECMAGPSVFETLEKKYGKQELWHKAERKLLFDRINNGMMEIVRPRLDLQVCSKPLKRKMMNILRRNVIEDELSVLLLSQENGVNDGVSEKAVGRETWFDPVDEVDLLVREIEIFLFDELVAELVSAF</sequence>
<organism evidence="3 4">
    <name type="scientific">Artemisia annua</name>
    <name type="common">Sweet wormwood</name>
    <dbReference type="NCBI Taxonomy" id="35608"/>
    <lineage>
        <taxon>Eukaryota</taxon>
        <taxon>Viridiplantae</taxon>
        <taxon>Streptophyta</taxon>
        <taxon>Embryophyta</taxon>
        <taxon>Tracheophyta</taxon>
        <taxon>Spermatophyta</taxon>
        <taxon>Magnoliopsida</taxon>
        <taxon>eudicotyledons</taxon>
        <taxon>Gunneridae</taxon>
        <taxon>Pentapetalae</taxon>
        <taxon>asterids</taxon>
        <taxon>campanulids</taxon>
        <taxon>Asterales</taxon>
        <taxon>Asteraceae</taxon>
        <taxon>Asteroideae</taxon>
        <taxon>Anthemideae</taxon>
        <taxon>Artemisiinae</taxon>
        <taxon>Artemisia</taxon>
    </lineage>
</organism>
<evidence type="ECO:0000259" key="2">
    <source>
        <dbReference type="Pfam" id="PF14309"/>
    </source>
</evidence>
<feature type="compositionally biased region" description="Polar residues" evidence="1">
    <location>
        <begin position="242"/>
        <end position="254"/>
    </location>
</feature>
<feature type="domain" description="DUF4378" evidence="2">
    <location>
        <begin position="363"/>
        <end position="513"/>
    </location>
</feature>
<evidence type="ECO:0000256" key="1">
    <source>
        <dbReference type="SAM" id="MobiDB-lite"/>
    </source>
</evidence>
<gene>
    <name evidence="3" type="ORF">CTI12_AA161470</name>
</gene>
<dbReference type="EMBL" id="PKPP01001255">
    <property type="protein sequence ID" value="PWA84191.1"/>
    <property type="molecule type" value="Genomic_DNA"/>
</dbReference>
<dbReference type="STRING" id="35608.A0A2U1PEG9"/>
<reference evidence="3 4" key="1">
    <citation type="journal article" date="2018" name="Mol. Plant">
        <title>The genome of Artemisia annua provides insight into the evolution of Asteraceae family and artemisinin biosynthesis.</title>
        <authorList>
            <person name="Shen Q."/>
            <person name="Zhang L."/>
            <person name="Liao Z."/>
            <person name="Wang S."/>
            <person name="Yan T."/>
            <person name="Shi P."/>
            <person name="Liu M."/>
            <person name="Fu X."/>
            <person name="Pan Q."/>
            <person name="Wang Y."/>
            <person name="Lv Z."/>
            <person name="Lu X."/>
            <person name="Zhang F."/>
            <person name="Jiang W."/>
            <person name="Ma Y."/>
            <person name="Chen M."/>
            <person name="Hao X."/>
            <person name="Li L."/>
            <person name="Tang Y."/>
            <person name="Lv G."/>
            <person name="Zhou Y."/>
            <person name="Sun X."/>
            <person name="Brodelius P.E."/>
            <person name="Rose J.K.C."/>
            <person name="Tang K."/>
        </authorList>
    </citation>
    <scope>NUCLEOTIDE SEQUENCE [LARGE SCALE GENOMIC DNA]</scope>
    <source>
        <strain evidence="4">cv. Huhao1</strain>
        <tissue evidence="3">Leaf</tissue>
    </source>
</reference>
<feature type="region of interest" description="Disordered" evidence="1">
    <location>
        <begin position="241"/>
        <end position="305"/>
    </location>
</feature>
<dbReference type="OrthoDB" id="1584003at2759"/>
<protein>
    <submittedName>
        <fullName evidence="3">DUF3741-associated sequence motif protein</fullName>
    </submittedName>
</protein>
<keyword evidence="4" id="KW-1185">Reference proteome</keyword>
<dbReference type="Proteomes" id="UP000245207">
    <property type="component" value="Unassembled WGS sequence"/>
</dbReference>
<evidence type="ECO:0000313" key="3">
    <source>
        <dbReference type="EMBL" id="PWA84191.1"/>
    </source>
</evidence>
<feature type="region of interest" description="Disordered" evidence="1">
    <location>
        <begin position="207"/>
        <end position="227"/>
    </location>
</feature>
<comment type="caution">
    <text evidence="3">The sequence shown here is derived from an EMBL/GenBank/DDBJ whole genome shotgun (WGS) entry which is preliminary data.</text>
</comment>
<dbReference type="Pfam" id="PF14309">
    <property type="entry name" value="DUF4378"/>
    <property type="match status" value="1"/>
</dbReference>
<proteinExistence type="predicted"/>
<dbReference type="AlphaFoldDB" id="A0A2U1PEG9"/>
<dbReference type="PANTHER" id="PTHR46836:SF12">
    <property type="entry name" value="DUF3741-ASSOCIATED SEQUENCE MOTIF PROTEIN-RELATED"/>
    <property type="match status" value="1"/>
</dbReference>
<dbReference type="InterPro" id="IPR025486">
    <property type="entry name" value="DUF4378"/>
</dbReference>
<accession>A0A2U1PEG9</accession>
<evidence type="ECO:0000313" key="4">
    <source>
        <dbReference type="Proteomes" id="UP000245207"/>
    </source>
</evidence>
<feature type="compositionally biased region" description="Low complexity" evidence="1">
    <location>
        <begin position="210"/>
        <end position="221"/>
    </location>
</feature>
<dbReference type="PANTHER" id="PTHR46836">
    <property type="entry name" value="AFADIN"/>
    <property type="match status" value="1"/>
</dbReference>
<name>A0A2U1PEG9_ARTAN</name>